<protein>
    <recommendedName>
        <fullName evidence="5">Peptidase A1 domain-containing protein</fullName>
    </recommendedName>
</protein>
<feature type="transmembrane region" description="Helical" evidence="1">
    <location>
        <begin position="447"/>
        <end position="468"/>
    </location>
</feature>
<dbReference type="Gene3D" id="2.40.70.10">
    <property type="entry name" value="Acid Proteases"/>
    <property type="match status" value="2"/>
</dbReference>
<keyword evidence="1" id="KW-1133">Transmembrane helix</keyword>
<evidence type="ECO:0008006" key="5">
    <source>
        <dbReference type="Google" id="ProtNLM"/>
    </source>
</evidence>
<dbReference type="EMBL" id="WUBL01000017">
    <property type="protein sequence ID" value="KAF2970996.1"/>
    <property type="molecule type" value="Genomic_DNA"/>
</dbReference>
<keyword evidence="2" id="KW-0732">Signal</keyword>
<gene>
    <name evidence="3" type="ORF">GQX73_g2552</name>
</gene>
<dbReference type="Proteomes" id="UP000481858">
    <property type="component" value="Unassembled WGS sequence"/>
</dbReference>
<evidence type="ECO:0000313" key="4">
    <source>
        <dbReference type="Proteomes" id="UP000481858"/>
    </source>
</evidence>
<reference evidence="3 4" key="1">
    <citation type="submission" date="2019-12" db="EMBL/GenBank/DDBJ databases">
        <title>Draft genome sequence of the ascomycete Xylaria multiplex DSM 110363.</title>
        <authorList>
            <person name="Buettner E."/>
            <person name="Kellner H."/>
        </authorList>
    </citation>
    <scope>NUCLEOTIDE SEQUENCE [LARGE SCALE GENOMIC DNA]</scope>
    <source>
        <strain evidence="3 4">DSM 110363</strain>
    </source>
</reference>
<evidence type="ECO:0000256" key="2">
    <source>
        <dbReference type="SAM" id="SignalP"/>
    </source>
</evidence>
<keyword evidence="1" id="KW-0472">Membrane</keyword>
<keyword evidence="4" id="KW-1185">Reference proteome</keyword>
<dbReference type="InterPro" id="IPR021109">
    <property type="entry name" value="Peptidase_aspartic_dom_sf"/>
</dbReference>
<evidence type="ECO:0000313" key="3">
    <source>
        <dbReference type="EMBL" id="KAF2970996.1"/>
    </source>
</evidence>
<feature type="chain" id="PRO_5028944451" description="Peptidase A1 domain-containing protein" evidence="2">
    <location>
        <begin position="33"/>
        <end position="551"/>
    </location>
</feature>
<dbReference type="AlphaFoldDB" id="A0A7C8N8J7"/>
<accession>A0A7C8N8J7</accession>
<dbReference type="InParanoid" id="A0A7C8N8J7"/>
<evidence type="ECO:0000256" key="1">
    <source>
        <dbReference type="SAM" id="Phobius"/>
    </source>
</evidence>
<dbReference type="OrthoDB" id="5361565at2759"/>
<name>A0A7C8N8J7_9PEZI</name>
<organism evidence="3 4">
    <name type="scientific">Xylaria multiplex</name>
    <dbReference type="NCBI Taxonomy" id="323545"/>
    <lineage>
        <taxon>Eukaryota</taxon>
        <taxon>Fungi</taxon>
        <taxon>Dikarya</taxon>
        <taxon>Ascomycota</taxon>
        <taxon>Pezizomycotina</taxon>
        <taxon>Sordariomycetes</taxon>
        <taxon>Xylariomycetidae</taxon>
        <taxon>Xylariales</taxon>
        <taxon>Xylariaceae</taxon>
        <taxon>Xylaria</taxon>
    </lineage>
</organism>
<feature type="signal peptide" evidence="2">
    <location>
        <begin position="1"/>
        <end position="32"/>
    </location>
</feature>
<dbReference type="CDD" id="cd12087">
    <property type="entry name" value="TM_EGFR-like"/>
    <property type="match status" value="1"/>
</dbReference>
<comment type="caution">
    <text evidence="3">The sequence shown here is derived from an EMBL/GenBank/DDBJ whole genome shotgun (WGS) entry which is preliminary data.</text>
</comment>
<keyword evidence="1" id="KW-0812">Transmembrane</keyword>
<sequence>MWFLNHQRPRQLLVSGLLLTCLVAGTSTFASAQCVPYPIAIPIGNTTLSNGNTARGAELAVGHPPQSLAFLPQWQVQHPAPKSTTGCTTWRGGQYSPLNSDTRLQPLDNPNPIDGDPYPSFQTYTDVFKLNDNVSIDGFAINVPLSDWKEEGYRPMMGLGLGSNSTVLSALKTGKHIASRVWSMFYGLTGADDYAQLDGILVLGGYDKAKVSGQPYTMDLQIQPNCPTGMLLTIDDMILHFPNGTSASMVTPSGSGFSSCITPEYPGLMTLHYDPYFVEFERITETYISDRTFGLEYYTMLYSDGSEPFRGELSINIQQGPSIRIPSSELVRPERYIDTDTGAIVANYSRSNLVLNSLQAGNANDLSQLGRIFLSSAYVMLNQESEEFTIWAANPTKSESLVGVDSKGNYITTFCADSTNSTTPTSTTPTSEALVTNSGSTKLSSGAIAGIVVGAVAALAIITGALFWRRHRNKANVTGQATPQIVSQGVAESPYPYSYSYYTPSGQDSSKMEPIVLPGSEPIPTLTELTADISESARLSAMGPPRFELGN</sequence>
<dbReference type="SUPFAM" id="SSF50630">
    <property type="entry name" value="Acid proteases"/>
    <property type="match status" value="1"/>
</dbReference>
<proteinExistence type="predicted"/>